<reference evidence="2" key="2">
    <citation type="submission" date="2015-01" db="EMBL/GenBank/DDBJ databases">
        <title>Evolutionary Origins and Diversification of the Mycorrhizal Mutualists.</title>
        <authorList>
            <consortium name="DOE Joint Genome Institute"/>
            <consortium name="Mycorrhizal Genomics Consortium"/>
            <person name="Kohler A."/>
            <person name="Kuo A."/>
            <person name="Nagy L.G."/>
            <person name="Floudas D."/>
            <person name="Copeland A."/>
            <person name="Barry K.W."/>
            <person name="Cichocki N."/>
            <person name="Veneault-Fourrey C."/>
            <person name="LaButti K."/>
            <person name="Lindquist E.A."/>
            <person name="Lipzen A."/>
            <person name="Lundell T."/>
            <person name="Morin E."/>
            <person name="Murat C."/>
            <person name="Riley R."/>
            <person name="Ohm R."/>
            <person name="Sun H."/>
            <person name="Tunlid A."/>
            <person name="Henrissat B."/>
            <person name="Grigoriev I.V."/>
            <person name="Hibbett D.S."/>
            <person name="Martin F."/>
        </authorList>
    </citation>
    <scope>NUCLEOTIDE SEQUENCE [LARGE SCALE GENOMIC DNA]</scope>
    <source>
        <strain evidence="2">Marx 270</strain>
    </source>
</reference>
<dbReference type="Proteomes" id="UP000054217">
    <property type="component" value="Unassembled WGS sequence"/>
</dbReference>
<dbReference type="AlphaFoldDB" id="A0A0C3N8H8"/>
<protein>
    <submittedName>
        <fullName evidence="1">Uncharacterized protein</fullName>
    </submittedName>
</protein>
<evidence type="ECO:0000313" key="1">
    <source>
        <dbReference type="EMBL" id="KIN97334.1"/>
    </source>
</evidence>
<gene>
    <name evidence="1" type="ORF">M404DRAFT_1006187</name>
</gene>
<dbReference type="InParanoid" id="A0A0C3N8H8"/>
<accession>A0A0C3N8H8</accession>
<sequence length="73" mass="8041">MYILTADVDLLTTVQNNPCNTGNRASCSLQHPVSTACAQITGSASCRGIRRTCLARILVDVLHTRRRNSILIW</sequence>
<keyword evidence="2" id="KW-1185">Reference proteome</keyword>
<reference evidence="1 2" key="1">
    <citation type="submission" date="2014-04" db="EMBL/GenBank/DDBJ databases">
        <authorList>
            <consortium name="DOE Joint Genome Institute"/>
            <person name="Kuo A."/>
            <person name="Kohler A."/>
            <person name="Costa M.D."/>
            <person name="Nagy L.G."/>
            <person name="Floudas D."/>
            <person name="Copeland A."/>
            <person name="Barry K.W."/>
            <person name="Cichocki N."/>
            <person name="Veneault-Fourrey C."/>
            <person name="LaButti K."/>
            <person name="Lindquist E.A."/>
            <person name="Lipzen A."/>
            <person name="Lundell T."/>
            <person name="Morin E."/>
            <person name="Murat C."/>
            <person name="Sun H."/>
            <person name="Tunlid A."/>
            <person name="Henrissat B."/>
            <person name="Grigoriev I.V."/>
            <person name="Hibbett D.S."/>
            <person name="Martin F."/>
            <person name="Nordberg H.P."/>
            <person name="Cantor M.N."/>
            <person name="Hua S.X."/>
        </authorList>
    </citation>
    <scope>NUCLEOTIDE SEQUENCE [LARGE SCALE GENOMIC DNA]</scope>
    <source>
        <strain evidence="1 2">Marx 270</strain>
    </source>
</reference>
<evidence type="ECO:0000313" key="2">
    <source>
        <dbReference type="Proteomes" id="UP000054217"/>
    </source>
</evidence>
<organism evidence="1 2">
    <name type="scientific">Pisolithus tinctorius Marx 270</name>
    <dbReference type="NCBI Taxonomy" id="870435"/>
    <lineage>
        <taxon>Eukaryota</taxon>
        <taxon>Fungi</taxon>
        <taxon>Dikarya</taxon>
        <taxon>Basidiomycota</taxon>
        <taxon>Agaricomycotina</taxon>
        <taxon>Agaricomycetes</taxon>
        <taxon>Agaricomycetidae</taxon>
        <taxon>Boletales</taxon>
        <taxon>Sclerodermatineae</taxon>
        <taxon>Pisolithaceae</taxon>
        <taxon>Pisolithus</taxon>
    </lineage>
</organism>
<name>A0A0C3N8H8_PISTI</name>
<proteinExistence type="predicted"/>
<dbReference type="HOGENOM" id="CLU_183193_0_0_1"/>
<dbReference type="EMBL" id="KN832031">
    <property type="protein sequence ID" value="KIN97334.1"/>
    <property type="molecule type" value="Genomic_DNA"/>
</dbReference>